<dbReference type="InterPro" id="IPR042099">
    <property type="entry name" value="ANL_N_sf"/>
</dbReference>
<dbReference type="InterPro" id="IPR025110">
    <property type="entry name" value="AMP-bd_C"/>
</dbReference>
<evidence type="ECO:0000259" key="3">
    <source>
        <dbReference type="Pfam" id="PF00501"/>
    </source>
</evidence>
<dbReference type="EMBL" id="KZ819209">
    <property type="protein sequence ID" value="PWY97388.1"/>
    <property type="molecule type" value="Genomic_DNA"/>
</dbReference>
<name>A0A317XIP6_9BASI</name>
<dbReference type="InterPro" id="IPR020845">
    <property type="entry name" value="AMP-binding_CS"/>
</dbReference>
<feature type="domain" description="AMP-binding enzyme C-terminal" evidence="4">
    <location>
        <begin position="456"/>
        <end position="540"/>
    </location>
</feature>
<evidence type="ECO:0000313" key="5">
    <source>
        <dbReference type="EMBL" id="PWY97388.1"/>
    </source>
</evidence>
<evidence type="ECO:0000256" key="2">
    <source>
        <dbReference type="ARBA" id="ARBA00022598"/>
    </source>
</evidence>
<dbReference type="SUPFAM" id="SSF56801">
    <property type="entry name" value="Acetyl-CoA synthetase-like"/>
    <property type="match status" value="1"/>
</dbReference>
<comment type="similarity">
    <text evidence="1">Belongs to the ATP-dependent AMP-binding enzyme family.</text>
</comment>
<dbReference type="InterPro" id="IPR000873">
    <property type="entry name" value="AMP-dep_synth/lig_dom"/>
</dbReference>
<evidence type="ECO:0000313" key="6">
    <source>
        <dbReference type="Proteomes" id="UP000246740"/>
    </source>
</evidence>
<organism evidence="5 6">
    <name type="scientific">Testicularia cyperi</name>
    <dbReference type="NCBI Taxonomy" id="1882483"/>
    <lineage>
        <taxon>Eukaryota</taxon>
        <taxon>Fungi</taxon>
        <taxon>Dikarya</taxon>
        <taxon>Basidiomycota</taxon>
        <taxon>Ustilaginomycotina</taxon>
        <taxon>Ustilaginomycetes</taxon>
        <taxon>Ustilaginales</taxon>
        <taxon>Anthracoideaceae</taxon>
        <taxon>Testicularia</taxon>
    </lineage>
</organism>
<proteinExistence type="inferred from homology"/>
<evidence type="ECO:0000259" key="4">
    <source>
        <dbReference type="Pfam" id="PF13193"/>
    </source>
</evidence>
<keyword evidence="2" id="KW-0436">Ligase</keyword>
<reference evidence="5 6" key="1">
    <citation type="journal article" date="2018" name="Mol. Biol. Evol.">
        <title>Broad Genomic Sampling Reveals a Smut Pathogenic Ancestry of the Fungal Clade Ustilaginomycotina.</title>
        <authorList>
            <person name="Kijpornyongpan T."/>
            <person name="Mondo S.J."/>
            <person name="Barry K."/>
            <person name="Sandor L."/>
            <person name="Lee J."/>
            <person name="Lipzen A."/>
            <person name="Pangilinan J."/>
            <person name="LaButti K."/>
            <person name="Hainaut M."/>
            <person name="Henrissat B."/>
            <person name="Grigoriev I.V."/>
            <person name="Spatafora J.W."/>
            <person name="Aime M.C."/>
        </authorList>
    </citation>
    <scope>NUCLEOTIDE SEQUENCE [LARGE SCALE GENOMIC DNA]</scope>
    <source>
        <strain evidence="5 6">MCA 3645</strain>
    </source>
</reference>
<dbReference type="AlphaFoldDB" id="A0A317XIP6"/>
<dbReference type="PROSITE" id="PS00455">
    <property type="entry name" value="AMP_BINDING"/>
    <property type="match status" value="1"/>
</dbReference>
<dbReference type="Gene3D" id="3.40.50.12780">
    <property type="entry name" value="N-terminal domain of ligase-like"/>
    <property type="match status" value="1"/>
</dbReference>
<dbReference type="InParanoid" id="A0A317XIP6"/>
<dbReference type="InterPro" id="IPR045851">
    <property type="entry name" value="AMP-bd_C_sf"/>
</dbReference>
<dbReference type="Pfam" id="PF13193">
    <property type="entry name" value="AMP-binding_C"/>
    <property type="match status" value="1"/>
</dbReference>
<accession>A0A317XIP6</accession>
<dbReference type="STRING" id="1882483.A0A317XIP6"/>
<sequence length="567" mass="61418">MSLLGPRTRYDAETGIYSCTVTIPTLPERTVYEQLLGSIDFQDADNAFTECISERTISFGELKSRAQRLGLGLLRRAGLKPGDVVLVMLPSSIDFVVVIMAAQFAGLRVALANPDYLATELRHAYRLVKPKKVFLTSSHFHKASKANIASFQLVFTNYRMNRAGVLSVEQLLESHEDAVQAKPHVPASLNETAYLPFSSGTTGMPKAVEITHRNIIAMLEIAVHNPGFLPDNGNTQLRLLSFLPFFHAYALVGQVHIGLRVKGHVAILRPFDPVRFCKEVKKQRANLIQLVPPVLTLLSKHPSATREAFADVSRANCGAAPLDADTQGRFAEKTGLEVTQGWGMTETTVGGLGLSDVQGKPGAAGCLLPATEAKIVDVDTGKTLGPGERGELWIRGGQVCKGYFANPEATAQTITPDGFLKTGDIAVVDAETGEFSVVDRLKELIKYKGFQVPPAELEGVLVTHPHVAAAAVVGVYSNDQGTELPLAFLELKQGVPPSQDEARRIAAEIDAFVRGKVSHHKYLRGGIEFLPKVPVSASGKVLRKEIRKMLQARIAAANDAEPARARL</sequence>
<evidence type="ECO:0000256" key="1">
    <source>
        <dbReference type="ARBA" id="ARBA00006432"/>
    </source>
</evidence>
<dbReference type="PANTHER" id="PTHR24096">
    <property type="entry name" value="LONG-CHAIN-FATTY-ACID--COA LIGASE"/>
    <property type="match status" value="1"/>
</dbReference>
<dbReference type="OrthoDB" id="1898221at2759"/>
<feature type="domain" description="AMP-dependent synthetase/ligase" evidence="3">
    <location>
        <begin position="53"/>
        <end position="404"/>
    </location>
</feature>
<gene>
    <name evidence="5" type="ORF">BCV70DRAFT_167029</name>
</gene>
<dbReference type="PANTHER" id="PTHR24096:SF149">
    <property type="entry name" value="AMP-BINDING DOMAIN-CONTAINING PROTEIN-RELATED"/>
    <property type="match status" value="1"/>
</dbReference>
<keyword evidence="6" id="KW-1185">Reference proteome</keyword>
<protein>
    <submittedName>
        <fullName evidence="5">Acetyl-CoA synthetase-like protein</fullName>
    </submittedName>
</protein>
<dbReference type="Gene3D" id="3.30.300.30">
    <property type="match status" value="1"/>
</dbReference>
<dbReference type="GO" id="GO:0016405">
    <property type="term" value="F:CoA-ligase activity"/>
    <property type="evidence" value="ECO:0007669"/>
    <property type="project" value="TreeGrafter"/>
</dbReference>
<dbReference type="Proteomes" id="UP000246740">
    <property type="component" value="Unassembled WGS sequence"/>
</dbReference>
<dbReference type="Pfam" id="PF00501">
    <property type="entry name" value="AMP-binding"/>
    <property type="match status" value="1"/>
</dbReference>